<sequence length="199" mass="21745">MGLLSHRVERSELKPSDHIYTWRAAYSYSHHGTCELHVGAAILLSHFAFPGGYGTAERGVLLRHRFCLARSALLVLCLCLHSLRTYVREQILAVNYAGCICSSLTVLLCSALLVLGPGGGGNGVLLPHRFCLARSALFVLCLCFRSVRTSASRFSQLITLGVFAAAEPYCRLGVLVGFPNSGRVFPSVRFWVPSNLLHP</sequence>
<evidence type="ECO:0000313" key="2">
    <source>
        <dbReference type="EMBL" id="VAI74721.1"/>
    </source>
</evidence>
<accession>A0A9R1BN43</accession>
<dbReference type="PANTHER" id="PTHR46137">
    <property type="entry name" value="OS05G0310600 PROTEIN"/>
    <property type="match status" value="1"/>
</dbReference>
<organism evidence="2 3">
    <name type="scientific">Triticum turgidum subsp. durum</name>
    <name type="common">Durum wheat</name>
    <name type="synonym">Triticum durum</name>
    <dbReference type="NCBI Taxonomy" id="4567"/>
    <lineage>
        <taxon>Eukaryota</taxon>
        <taxon>Viridiplantae</taxon>
        <taxon>Streptophyta</taxon>
        <taxon>Embryophyta</taxon>
        <taxon>Tracheophyta</taxon>
        <taxon>Spermatophyta</taxon>
        <taxon>Magnoliopsida</taxon>
        <taxon>Liliopsida</taxon>
        <taxon>Poales</taxon>
        <taxon>Poaceae</taxon>
        <taxon>BOP clade</taxon>
        <taxon>Pooideae</taxon>
        <taxon>Triticodae</taxon>
        <taxon>Triticeae</taxon>
        <taxon>Triticinae</taxon>
        <taxon>Triticum</taxon>
    </lineage>
</organism>
<feature type="transmembrane region" description="Helical" evidence="1">
    <location>
        <begin position="127"/>
        <end position="147"/>
    </location>
</feature>
<protein>
    <submittedName>
        <fullName evidence="2">Uncharacterized protein</fullName>
    </submittedName>
</protein>
<keyword evidence="3" id="KW-1185">Reference proteome</keyword>
<keyword evidence="1" id="KW-0812">Transmembrane</keyword>
<gene>
    <name evidence="2" type="ORF">TRITD_7Av1G112470</name>
</gene>
<keyword evidence="1" id="KW-0472">Membrane</keyword>
<proteinExistence type="predicted"/>
<name>A0A9R1BN43_TRITD</name>
<dbReference type="AlphaFoldDB" id="A0A9R1BN43"/>
<dbReference type="EMBL" id="LT934123">
    <property type="protein sequence ID" value="VAI74721.1"/>
    <property type="molecule type" value="Genomic_DNA"/>
</dbReference>
<reference evidence="2 3" key="1">
    <citation type="submission" date="2017-09" db="EMBL/GenBank/DDBJ databases">
        <authorList>
            <consortium name="International Durum Wheat Genome Sequencing Consortium (IDWGSC)"/>
            <person name="Milanesi L."/>
        </authorList>
    </citation>
    <scope>NUCLEOTIDE SEQUENCE [LARGE SCALE GENOMIC DNA]</scope>
    <source>
        <strain evidence="3">cv. Svevo</strain>
    </source>
</reference>
<feature type="transmembrane region" description="Helical" evidence="1">
    <location>
        <begin position="94"/>
        <end position="115"/>
    </location>
</feature>
<dbReference type="Proteomes" id="UP000324705">
    <property type="component" value="Chromosome 7A"/>
</dbReference>
<keyword evidence="1" id="KW-1133">Transmembrane helix</keyword>
<evidence type="ECO:0000256" key="1">
    <source>
        <dbReference type="SAM" id="Phobius"/>
    </source>
</evidence>
<dbReference type="Gramene" id="TRITD7Av1G112470.1">
    <property type="protein sequence ID" value="TRITD7Av1G112470.1"/>
    <property type="gene ID" value="TRITD7Av1G112470"/>
</dbReference>
<evidence type="ECO:0000313" key="3">
    <source>
        <dbReference type="Proteomes" id="UP000324705"/>
    </source>
</evidence>
<dbReference type="PANTHER" id="PTHR46137:SF20">
    <property type="entry name" value="OS08G0546900 PROTEIN"/>
    <property type="match status" value="1"/>
</dbReference>